<dbReference type="STRING" id="1161919.EPIR_3566"/>
<accession>V5ZD52</accession>
<organism evidence="1 2">
    <name type="scientific">Erwinia piriflorinigrans CFBP 5888</name>
    <dbReference type="NCBI Taxonomy" id="1161919"/>
    <lineage>
        <taxon>Bacteria</taxon>
        <taxon>Pseudomonadati</taxon>
        <taxon>Pseudomonadota</taxon>
        <taxon>Gammaproteobacteria</taxon>
        <taxon>Enterobacterales</taxon>
        <taxon>Erwiniaceae</taxon>
        <taxon>Erwinia</taxon>
    </lineage>
</organism>
<protein>
    <submittedName>
        <fullName evidence="1">Uncharacterized protein</fullName>
    </submittedName>
</protein>
<name>V5ZD52_9GAMM</name>
<dbReference type="AlphaFoldDB" id="V5ZD52"/>
<evidence type="ECO:0000313" key="2">
    <source>
        <dbReference type="Proteomes" id="UP000018217"/>
    </source>
</evidence>
<proteinExistence type="predicted"/>
<dbReference type="EMBL" id="CAHS01000022">
    <property type="protein sequence ID" value="CCG88929.1"/>
    <property type="molecule type" value="Genomic_DNA"/>
</dbReference>
<comment type="caution">
    <text evidence="1">The sequence shown here is derived from an EMBL/GenBank/DDBJ whole genome shotgun (WGS) entry which is preliminary data.</text>
</comment>
<keyword evidence="2" id="KW-1185">Reference proteome</keyword>
<sequence>MLRMFAEADHDGRMGLIKYIFSLDVLPMQI</sequence>
<gene>
    <name evidence="1" type="ORF">EPIR_3566</name>
</gene>
<reference evidence="1 2" key="1">
    <citation type="journal article" date="2013" name="Syst. Appl. Microbiol.">
        <title>Phylogenetic position and virulence apparatus of the pear flower necrosis pathogen Erwinia piriflorinigrans CFBP 5888T as assessed by comparative genomics.</title>
        <authorList>
            <person name="Smits T.H."/>
            <person name="Rezzonico F."/>
            <person name="Lopez M.M."/>
            <person name="Blom J."/>
            <person name="Goesmann A."/>
            <person name="Frey J.E."/>
            <person name="Duffy B."/>
        </authorList>
    </citation>
    <scope>NUCLEOTIDE SEQUENCE [LARGE SCALE GENOMIC DNA]</scope>
    <source>
        <strain evidence="2">CFBP5888</strain>
    </source>
</reference>
<dbReference type="Proteomes" id="UP000018217">
    <property type="component" value="Unassembled WGS sequence"/>
</dbReference>
<evidence type="ECO:0000313" key="1">
    <source>
        <dbReference type="EMBL" id="CCG88929.1"/>
    </source>
</evidence>